<accession>A0A934WIQ7</accession>
<name>A0A934WIQ7_9RHOB</name>
<dbReference type="AlphaFoldDB" id="A0A934WIQ7"/>
<dbReference type="Proteomes" id="UP000706333">
    <property type="component" value="Unassembled WGS sequence"/>
</dbReference>
<sequence length="119" mass="13062">MAVAGARDMARNRTRSAGAVRAERFEAWLSGEDLMHARAAMRASGCRKKSDFVRQRLVRGAGLASASETGKLCLAVNATLLELEQADHPEAVRARLDDLRDLLRLLILARLPDTHSPKD</sequence>
<protein>
    <submittedName>
        <fullName evidence="1">Uncharacterized protein</fullName>
    </submittedName>
</protein>
<reference evidence="1" key="1">
    <citation type="submission" date="2017-05" db="EMBL/GenBank/DDBJ databases">
        <authorList>
            <person name="Imhoff J.F."/>
            <person name="Rahn T."/>
            <person name="Kuenzel S."/>
            <person name="Neulinger S.C."/>
        </authorList>
    </citation>
    <scope>NUCLEOTIDE SEQUENCE</scope>
    <source>
        <strain evidence="1">LMG 28126</strain>
    </source>
</reference>
<evidence type="ECO:0000313" key="1">
    <source>
        <dbReference type="EMBL" id="MBK5927151.1"/>
    </source>
</evidence>
<gene>
    <name evidence="1" type="ORF">CCR87_07325</name>
</gene>
<evidence type="ECO:0000313" key="2">
    <source>
        <dbReference type="Proteomes" id="UP000706333"/>
    </source>
</evidence>
<proteinExistence type="predicted"/>
<dbReference type="EMBL" id="NHSD01000211">
    <property type="protein sequence ID" value="MBK5927151.1"/>
    <property type="molecule type" value="Genomic_DNA"/>
</dbReference>
<keyword evidence="2" id="KW-1185">Reference proteome</keyword>
<reference evidence="1" key="2">
    <citation type="journal article" date="2020" name="Microorganisms">
        <title>Osmotic Adaptation and Compatible Solute Biosynthesis of Phototrophic Bacteria as Revealed from Genome Analyses.</title>
        <authorList>
            <person name="Imhoff J.F."/>
            <person name="Rahn T."/>
            <person name="Kunzel S."/>
            <person name="Keller A."/>
            <person name="Neulinger S.C."/>
        </authorList>
    </citation>
    <scope>NUCLEOTIDE SEQUENCE</scope>
    <source>
        <strain evidence="1">LMG 28126</strain>
    </source>
</reference>
<organism evidence="1 2">
    <name type="scientific">Rhodobaculum claviforme</name>
    <dbReference type="NCBI Taxonomy" id="1549854"/>
    <lineage>
        <taxon>Bacteria</taxon>
        <taxon>Pseudomonadati</taxon>
        <taxon>Pseudomonadota</taxon>
        <taxon>Alphaproteobacteria</taxon>
        <taxon>Rhodobacterales</taxon>
        <taxon>Paracoccaceae</taxon>
        <taxon>Rhodobaculum</taxon>
    </lineage>
</organism>
<comment type="caution">
    <text evidence="1">The sequence shown here is derived from an EMBL/GenBank/DDBJ whole genome shotgun (WGS) entry which is preliminary data.</text>
</comment>